<feature type="transmembrane region" description="Helical" evidence="15">
    <location>
        <begin position="367"/>
        <end position="392"/>
    </location>
</feature>
<evidence type="ECO:0000256" key="12">
    <source>
        <dbReference type="ARBA" id="ARBA00023136"/>
    </source>
</evidence>
<dbReference type="PATRIC" id="fig|45056.6.peg.525"/>
<keyword evidence="12 15" id="KW-0472">Membrane</keyword>
<evidence type="ECO:0000256" key="11">
    <source>
        <dbReference type="ARBA" id="ARBA00022989"/>
    </source>
</evidence>
<dbReference type="GO" id="GO:0015627">
    <property type="term" value="C:type II protein secretion system complex"/>
    <property type="evidence" value="ECO:0007669"/>
    <property type="project" value="InterPro"/>
</dbReference>
<dbReference type="RefSeq" id="WP_058461574.1">
    <property type="nucleotide sequence ID" value="NZ_CAAAHS010000004.1"/>
</dbReference>
<keyword evidence="18" id="KW-0614">Plasmid</keyword>
<dbReference type="InterPro" id="IPR018076">
    <property type="entry name" value="T2SS_GspF_dom"/>
</dbReference>
<reference evidence="17 19" key="1">
    <citation type="submission" date="2015-11" db="EMBL/GenBank/DDBJ databases">
        <title>Identification of large and diverse effector repertoires of 38 Legionella species.</title>
        <authorList>
            <person name="Burstein D."/>
            <person name="Amaro F."/>
            <person name="Zusman T."/>
            <person name="Lifshitz Z."/>
            <person name="Cohen O."/>
            <person name="Gilbert J.A."/>
            <person name="Pupko T."/>
            <person name="Shuman H.A."/>
            <person name="Segal G."/>
        </authorList>
    </citation>
    <scope>NUCLEOTIDE SEQUENCE [LARGE SCALE GENOMIC DNA]</scope>
    <source>
        <strain evidence="17 19">1762-AUS-E</strain>
    </source>
</reference>
<gene>
    <name evidence="17" type="primary">lspF</name>
    <name evidence="18" type="synonym">epsF</name>
    <name evidence="17" type="ORF">Lade_0505</name>
    <name evidence="18" type="ORF">NCTC12735_00903</name>
</gene>
<dbReference type="InterPro" id="IPR042094">
    <property type="entry name" value="T2SS_GspF_sf"/>
</dbReference>
<evidence type="ECO:0000256" key="8">
    <source>
        <dbReference type="ARBA" id="ARBA00022723"/>
    </source>
</evidence>
<keyword evidence="19" id="KW-1185">Reference proteome</keyword>
<protein>
    <recommendedName>
        <fullName evidence="13">General secretion pathway protein F</fullName>
    </recommendedName>
</protein>
<dbReference type="GO" id="GO:0046872">
    <property type="term" value="F:metal ion binding"/>
    <property type="evidence" value="ECO:0007669"/>
    <property type="project" value="UniProtKB-KW"/>
</dbReference>
<keyword evidence="7 14" id="KW-0812">Transmembrane</keyword>
<dbReference type="FunFam" id="1.20.81.30:FF:000001">
    <property type="entry name" value="Type II secretion system protein F"/>
    <property type="match status" value="2"/>
</dbReference>
<evidence type="ECO:0000313" key="18">
    <source>
        <dbReference type="EMBL" id="VEH85277.1"/>
    </source>
</evidence>
<dbReference type="AlphaFoldDB" id="A0A0W0R474"/>
<keyword evidence="10" id="KW-0653">Protein transport</keyword>
<accession>A0A0W0R474</accession>
<evidence type="ECO:0000259" key="16">
    <source>
        <dbReference type="Pfam" id="PF00482"/>
    </source>
</evidence>
<dbReference type="Gene3D" id="1.20.81.30">
    <property type="entry name" value="Type II secretion system (T2SS), domain F"/>
    <property type="match status" value="2"/>
</dbReference>
<evidence type="ECO:0000313" key="19">
    <source>
        <dbReference type="Proteomes" id="UP000054859"/>
    </source>
</evidence>
<comment type="similarity">
    <text evidence="3 14">Belongs to the GSP F family.</text>
</comment>
<dbReference type="Proteomes" id="UP000054859">
    <property type="component" value="Unassembled WGS sequence"/>
</dbReference>
<evidence type="ECO:0000256" key="15">
    <source>
        <dbReference type="SAM" id="Phobius"/>
    </source>
</evidence>
<dbReference type="PANTHER" id="PTHR30012:SF0">
    <property type="entry name" value="TYPE II SECRETION SYSTEM PROTEIN F-RELATED"/>
    <property type="match status" value="1"/>
</dbReference>
<evidence type="ECO:0000256" key="9">
    <source>
        <dbReference type="ARBA" id="ARBA00022837"/>
    </source>
</evidence>
<dbReference type="Proteomes" id="UP000281170">
    <property type="component" value="Plasmid 12"/>
</dbReference>
<keyword evidence="9" id="KW-0106">Calcium</keyword>
<feature type="transmembrane region" description="Helical" evidence="15">
    <location>
        <begin position="164"/>
        <end position="187"/>
    </location>
</feature>
<feature type="transmembrane region" description="Helical" evidence="15">
    <location>
        <begin position="218"/>
        <end position="242"/>
    </location>
</feature>
<evidence type="ECO:0000256" key="2">
    <source>
        <dbReference type="ARBA" id="ARBA00004429"/>
    </source>
</evidence>
<name>A0A0W0R474_9GAMM</name>
<keyword evidence="11 15" id="KW-1133">Transmembrane helix</keyword>
<comment type="function">
    <text evidence="1">Component of the type II secretion system inner membrane complex required for the energy-dependent secretion of extracellular factors such as proteases and toxins from the periplasm.</text>
</comment>
<dbReference type="GO" id="GO:0015628">
    <property type="term" value="P:protein secretion by the type II secretion system"/>
    <property type="evidence" value="ECO:0007669"/>
    <property type="project" value="InterPro"/>
</dbReference>
<evidence type="ECO:0000256" key="4">
    <source>
        <dbReference type="ARBA" id="ARBA00022448"/>
    </source>
</evidence>
<dbReference type="Pfam" id="PF00482">
    <property type="entry name" value="T2SSF"/>
    <property type="match status" value="2"/>
</dbReference>
<dbReference type="STRING" id="45056.Lade_0505"/>
<evidence type="ECO:0000256" key="13">
    <source>
        <dbReference type="ARBA" id="ARBA00030750"/>
    </source>
</evidence>
<organism evidence="17 19">
    <name type="scientific">Legionella adelaidensis</name>
    <dbReference type="NCBI Taxonomy" id="45056"/>
    <lineage>
        <taxon>Bacteria</taxon>
        <taxon>Pseudomonadati</taxon>
        <taxon>Pseudomonadota</taxon>
        <taxon>Gammaproteobacteria</taxon>
        <taxon>Legionellales</taxon>
        <taxon>Legionellaceae</taxon>
        <taxon>Legionella</taxon>
    </lineage>
</organism>
<dbReference type="InterPro" id="IPR001992">
    <property type="entry name" value="T2SS_GspF/T4SS_PilC_CS"/>
</dbReference>
<geneLocation type="plasmid" evidence="18 20">
    <name>12</name>
</geneLocation>
<dbReference type="NCBIfam" id="TIGR02120">
    <property type="entry name" value="GspF"/>
    <property type="match status" value="1"/>
</dbReference>
<dbReference type="OrthoDB" id="9805682at2"/>
<evidence type="ECO:0000256" key="10">
    <source>
        <dbReference type="ARBA" id="ARBA00022927"/>
    </source>
</evidence>
<feature type="domain" description="Type II secretion system protein GspF" evidence="16">
    <location>
        <begin position="269"/>
        <end position="390"/>
    </location>
</feature>
<evidence type="ECO:0000313" key="17">
    <source>
        <dbReference type="EMBL" id="KTC65847.1"/>
    </source>
</evidence>
<evidence type="ECO:0000256" key="5">
    <source>
        <dbReference type="ARBA" id="ARBA00022475"/>
    </source>
</evidence>
<dbReference type="PRINTS" id="PR00812">
    <property type="entry name" value="BCTERIALGSPF"/>
</dbReference>
<keyword evidence="4 14" id="KW-0813">Transport</keyword>
<dbReference type="PROSITE" id="PS00874">
    <property type="entry name" value="T2SP_F"/>
    <property type="match status" value="1"/>
</dbReference>
<dbReference type="PANTHER" id="PTHR30012">
    <property type="entry name" value="GENERAL SECRETION PATHWAY PROTEIN"/>
    <property type="match status" value="1"/>
</dbReference>
<proteinExistence type="inferred from homology"/>
<dbReference type="EMBL" id="LR134421">
    <property type="protein sequence ID" value="VEH85277.1"/>
    <property type="molecule type" value="Genomic_DNA"/>
</dbReference>
<dbReference type="GO" id="GO:0005886">
    <property type="term" value="C:plasma membrane"/>
    <property type="evidence" value="ECO:0007669"/>
    <property type="project" value="UniProtKB-SubCell"/>
</dbReference>
<keyword evidence="6" id="KW-0997">Cell inner membrane</keyword>
<keyword evidence="5" id="KW-1003">Cell membrane</keyword>
<keyword evidence="8" id="KW-0479">Metal-binding</keyword>
<evidence type="ECO:0000256" key="7">
    <source>
        <dbReference type="ARBA" id="ARBA00022692"/>
    </source>
</evidence>
<evidence type="ECO:0000256" key="1">
    <source>
        <dbReference type="ARBA" id="ARBA00002684"/>
    </source>
</evidence>
<reference evidence="18 20" key="2">
    <citation type="submission" date="2018-12" db="EMBL/GenBank/DDBJ databases">
        <authorList>
            <consortium name="Pathogen Informatics"/>
        </authorList>
    </citation>
    <scope>NUCLEOTIDE SEQUENCE [LARGE SCALE GENOMIC DNA]</scope>
    <source>
        <strain evidence="18 20">NCTC12735</strain>
        <plasmid evidence="20">12</plasmid>
    </source>
</reference>
<feature type="transmembrane region" description="Helical" evidence="15">
    <location>
        <begin position="268"/>
        <end position="289"/>
    </location>
</feature>
<dbReference type="EMBL" id="LNKA01000001">
    <property type="protein sequence ID" value="KTC65847.1"/>
    <property type="molecule type" value="Genomic_DNA"/>
</dbReference>
<comment type="subcellular location">
    <subcellularLocation>
        <location evidence="2 14">Cell inner membrane</location>
        <topology evidence="2 14">Multi-pass membrane protein</topology>
    </subcellularLocation>
</comment>
<evidence type="ECO:0000256" key="14">
    <source>
        <dbReference type="RuleBase" id="RU003923"/>
    </source>
</evidence>
<evidence type="ECO:0000256" key="3">
    <source>
        <dbReference type="ARBA" id="ARBA00005745"/>
    </source>
</evidence>
<evidence type="ECO:0000256" key="6">
    <source>
        <dbReference type="ARBA" id="ARBA00022519"/>
    </source>
</evidence>
<feature type="domain" description="Type II secretion system protein GspF" evidence="16">
    <location>
        <begin position="65"/>
        <end position="188"/>
    </location>
</feature>
<dbReference type="KEGG" id="ladl:NCTC12735_00903"/>
<evidence type="ECO:0000313" key="20">
    <source>
        <dbReference type="Proteomes" id="UP000281170"/>
    </source>
</evidence>
<sequence length="399" mass="44209">MGAYQYQALKKSGSSCKGIIEADSERHARQLLRDQGLVPTHIYTLKKTKQISHKNRLSAQNLSLFTRQLATLLSAGIPIEESLRGVSEQTEKDKIRQLIIGIRSKVLEGFSLAQALGEYPNAFPELYRATVAAGEQTGKLDVVLEKLADYTEKQQATRQKIQQALIYPSLMIIVSIAIISFLLAFVVPKIIEVFSGSGQALPQMTLVLIGISHFTKNYGFYLLGFLIILLFIFMKSLSYAPIQTIWHRTLLKIPMIAYLIKSINVARYIHTFSILFAAGVSVLETMRVATSLINNRIMREAFENAALKVKEGSAISQALKDTGFLNPMAVHLIASGEKSGQLAPMMERAALHMDNEVKRVIDTALTLLEPLVIIMMGGVVLFIVLSTLLPIFSMEQLVG</sequence>
<dbReference type="InterPro" id="IPR003004">
    <property type="entry name" value="GspF/PilC"/>
</dbReference>
<dbReference type="InterPro" id="IPR011850">
    <property type="entry name" value="T2SS_GspF"/>
</dbReference>